<evidence type="ECO:0000256" key="4">
    <source>
        <dbReference type="ARBA" id="ARBA00023004"/>
    </source>
</evidence>
<dbReference type="InterPro" id="IPR004017">
    <property type="entry name" value="Cys_rich_dom"/>
</dbReference>
<evidence type="ECO:0000256" key="5">
    <source>
        <dbReference type="ARBA" id="ARBA00023014"/>
    </source>
</evidence>
<keyword evidence="3" id="KW-0560">Oxidoreductase</keyword>
<proteinExistence type="predicted"/>
<dbReference type="Pfam" id="PF02754">
    <property type="entry name" value="CCG"/>
    <property type="match status" value="2"/>
</dbReference>
<dbReference type="EMBL" id="KF900736">
    <property type="protein sequence ID" value="AIF05339.1"/>
    <property type="molecule type" value="Genomic_DNA"/>
</dbReference>
<sequence>MSRTKPYARTIPHPLFERMIINDANTPDEAPWQPERQHEYGYFPGCVDFMDVEVKFSHLNKGDADHASIAAAAIKLMNAAGIDPLILDMNSFKCCGHDQLWQGQLEVFDELKAHNLRRMQESGIRTLVVTCAEGYRTFAVDYDLPGQGIQVEHITQTLRGRGLKFKSPEPVRVSFHDPCRLGRMMGEYDAPRDLIQLVDGAEMVELENSREKALCCGVSSMMYCNDATKAVRKKRLDQGTDAEIQVMLGGCPKCYMHMQCLLNEERMDPGEHNHSFEMLDLMQFLSACLVEEAA</sequence>
<accession>A0A075GN92</accession>
<evidence type="ECO:0000313" key="7">
    <source>
        <dbReference type="EMBL" id="AIF05339.1"/>
    </source>
</evidence>
<dbReference type="GO" id="GO:0051539">
    <property type="term" value="F:4 iron, 4 sulfur cluster binding"/>
    <property type="evidence" value="ECO:0007669"/>
    <property type="project" value="UniProtKB-KW"/>
</dbReference>
<dbReference type="PANTHER" id="PTHR43255">
    <property type="entry name" value="IRON-SULFUR-BINDING OXIDOREDUCTASE FADF-RELATED-RELATED"/>
    <property type="match status" value="1"/>
</dbReference>
<evidence type="ECO:0000256" key="1">
    <source>
        <dbReference type="ARBA" id="ARBA00022485"/>
    </source>
</evidence>
<name>A0A075GN92_9EURY</name>
<dbReference type="PANTHER" id="PTHR43255:SF1">
    <property type="entry name" value="IRON-SULFUR-BINDING OXIDOREDUCTASE FADF-RELATED"/>
    <property type="match status" value="1"/>
</dbReference>
<reference evidence="7" key="1">
    <citation type="journal article" date="2014" name="Genome Biol. Evol.">
        <title>Pangenome evidence for extensive interdomain horizontal transfer affecting lineage core and shell genes in uncultured planktonic thaumarchaeota and euryarchaeota.</title>
        <authorList>
            <person name="Deschamps P."/>
            <person name="Zivanovic Y."/>
            <person name="Moreira D."/>
            <person name="Rodriguez-Valera F."/>
            <person name="Lopez-Garcia P."/>
        </authorList>
    </citation>
    <scope>NUCLEOTIDE SEQUENCE</scope>
</reference>
<dbReference type="InterPro" id="IPR051460">
    <property type="entry name" value="HdrC_iron-sulfur_subunit"/>
</dbReference>
<protein>
    <submittedName>
        <fullName evidence="7">Cysteine-rich domain protein</fullName>
    </submittedName>
</protein>
<evidence type="ECO:0000256" key="2">
    <source>
        <dbReference type="ARBA" id="ARBA00022723"/>
    </source>
</evidence>
<dbReference type="GO" id="GO:0016491">
    <property type="term" value="F:oxidoreductase activity"/>
    <property type="evidence" value="ECO:0007669"/>
    <property type="project" value="UniProtKB-KW"/>
</dbReference>
<dbReference type="GO" id="GO:0005886">
    <property type="term" value="C:plasma membrane"/>
    <property type="evidence" value="ECO:0007669"/>
    <property type="project" value="TreeGrafter"/>
</dbReference>
<evidence type="ECO:0000259" key="6">
    <source>
        <dbReference type="Pfam" id="PF02754"/>
    </source>
</evidence>
<organism evidence="7">
    <name type="scientific">uncultured marine group II/III euryarchaeote KM3_181_H05</name>
    <dbReference type="NCBI Taxonomy" id="1457945"/>
    <lineage>
        <taxon>Archaea</taxon>
        <taxon>Methanobacteriati</taxon>
        <taxon>Methanobacteriota</taxon>
        <taxon>environmental samples</taxon>
    </lineage>
</organism>
<dbReference type="AlphaFoldDB" id="A0A075GN92"/>
<keyword evidence="5" id="KW-0411">Iron-sulfur</keyword>
<feature type="domain" description="Cysteine-rich" evidence="6">
    <location>
        <begin position="173"/>
        <end position="259"/>
    </location>
</feature>
<feature type="domain" description="Cysteine-rich" evidence="6">
    <location>
        <begin position="42"/>
        <end position="132"/>
    </location>
</feature>
<keyword evidence="2" id="KW-0479">Metal-binding</keyword>
<dbReference type="GO" id="GO:0046872">
    <property type="term" value="F:metal ion binding"/>
    <property type="evidence" value="ECO:0007669"/>
    <property type="project" value="UniProtKB-KW"/>
</dbReference>
<keyword evidence="4" id="KW-0408">Iron</keyword>
<evidence type="ECO:0000256" key="3">
    <source>
        <dbReference type="ARBA" id="ARBA00023002"/>
    </source>
</evidence>
<keyword evidence="1" id="KW-0004">4Fe-4S</keyword>